<dbReference type="STRING" id="4155.A0A022QQ77"/>
<dbReference type="SUPFAM" id="SSF52540">
    <property type="entry name" value="P-loop containing nucleoside triphosphate hydrolases"/>
    <property type="match status" value="1"/>
</dbReference>
<evidence type="ECO:0000256" key="1">
    <source>
        <dbReference type="ARBA" id="ARBA00022741"/>
    </source>
</evidence>
<dbReference type="GO" id="GO:0005694">
    <property type="term" value="C:chromosome"/>
    <property type="evidence" value="ECO:0007669"/>
    <property type="project" value="UniProtKB-ARBA"/>
</dbReference>
<reference evidence="8 9" key="1">
    <citation type="journal article" date="2013" name="Proc. Natl. Acad. Sci. U.S.A.">
        <title>Fine-scale variation in meiotic recombination in Mimulus inferred from population shotgun sequencing.</title>
        <authorList>
            <person name="Hellsten U."/>
            <person name="Wright K.M."/>
            <person name="Jenkins J."/>
            <person name="Shu S."/>
            <person name="Yuan Y."/>
            <person name="Wessler S.R."/>
            <person name="Schmutz J."/>
            <person name="Willis J.H."/>
            <person name="Rokhsar D.S."/>
        </authorList>
    </citation>
    <scope>NUCLEOTIDE SEQUENCE [LARGE SCALE GENOMIC DNA]</scope>
    <source>
        <strain evidence="9">cv. DUN x IM62</strain>
    </source>
</reference>
<dbReference type="InterPro" id="IPR027417">
    <property type="entry name" value="P-loop_NTPase"/>
</dbReference>
<keyword evidence="4" id="KW-0067">ATP-binding</keyword>
<dbReference type="InterPro" id="IPR045055">
    <property type="entry name" value="DNA2/NAM7-like"/>
</dbReference>
<dbReference type="Proteomes" id="UP000030748">
    <property type="component" value="Unassembled WGS sequence"/>
</dbReference>
<dbReference type="PANTHER" id="PTHR10887">
    <property type="entry name" value="DNA2/NAM7 HELICASE FAMILY"/>
    <property type="match status" value="1"/>
</dbReference>
<dbReference type="GO" id="GO:0003723">
    <property type="term" value="F:RNA binding"/>
    <property type="evidence" value="ECO:0000318"/>
    <property type="project" value="GO_Central"/>
</dbReference>
<dbReference type="InterPro" id="IPR041677">
    <property type="entry name" value="DNA2/NAM7_AAA_11"/>
</dbReference>
<dbReference type="AlphaFoldDB" id="A0A022QQ77"/>
<dbReference type="EMBL" id="KI631018">
    <property type="protein sequence ID" value="EYU30857.1"/>
    <property type="molecule type" value="Genomic_DNA"/>
</dbReference>
<dbReference type="FunFam" id="3.40.50.300:FF:000326">
    <property type="entry name" value="P-loop containing nucleoside triphosphate hydrolase"/>
    <property type="match status" value="1"/>
</dbReference>
<sequence length="1026" mass="116278">MSTKKNLKKILGLDVEYELDSSSELSEEDEEEGSMLKKMKTEDKIPGFIDYVFSWSIADILNTDLYKDKVNPIPDTFSSSVNYLESFVNPLLEETHADLRSNMLSVYSAPVSEICGVQTRGIPALSDNLSYSIALNNNRRNNYEPGHGDLIAITDVRPNCIDDLNRPRISYVLGLVEGTKEKVSNMIPILSSKTIAFDRERDTLFAVFLTNLTTNRQIWNALHHGGQGNTDIINSVLKIDPLAVEEECSLCSSTENERVNRSKARKVIETLGLNRSQETAVLNCVALKECVHGSRVKLIWGPPGTGKTKTVASLLYTLLQMKCRTLICAPTNVAVTGVAKRLMSCLTSGKLENNITYGLGDIVLFGNMKRMEIVGHKDLHDVFLENRISVLAQCFAPHSGWKGSACEMTSLLENPKREYNHYLGNPYEMNEHDFPLAFEDFFREKLFVLGKQLAFCITGLYTHLPTRFLPLEVVKEMVRVLDKLQSLETLLQSVSKEWLQRALIDKGEERGLINRKEESFDSLMIRSIKLQCLEELKSIRETFSEPNFKESRGIRNFCLSNACLIFCTASSSGKLHAREMTVPLEMVIIDEAAQLKECESTLPLQIPGLRHAVLVGDEKQLPAMVTSKICEKAGFGRSLFERLVKLGHSKHLLNIQYRMHPSISLFPNNEFYGKQITDGPNVIERAYEKGFLDEKIYSPFSFINITNGKEEFDNRHSRRNMVEVSVVTEIVSKLYKECMKSKKRVRVGCISPYKAQVFAIQESLGNSNYSTDANDLFSVNVRSVDGFQGGEEDVIIISTVRCNGSGSLCFLDNRQRANVALTRARYCLWILGDGKTLLNSRSVWQKLVTDAKKRGCFYNVYEDKNLSLAVTNALIRLRQFNSLFSTDSILFKVSNWKVCFSPQFHESITRIHDVEMQREVVSILVKLSSGWRRQQNKDKNAPNSNMNIEGGGGYSPLLELYDVKRPIILVWTTETVIENSTEMQVIKVLDILPRSKISELARRFDRVVDSYTRNQMSRCRCKQIQE</sequence>
<dbReference type="eggNOG" id="KOG1801">
    <property type="taxonomic scope" value="Eukaryota"/>
</dbReference>
<gene>
    <name evidence="8" type="ORF">MIMGU_mgv1a022916mg</name>
</gene>
<dbReference type="Pfam" id="PF13086">
    <property type="entry name" value="AAA_11"/>
    <property type="match status" value="1"/>
</dbReference>
<organism evidence="8 9">
    <name type="scientific">Erythranthe guttata</name>
    <name type="common">Yellow monkey flower</name>
    <name type="synonym">Mimulus guttatus</name>
    <dbReference type="NCBI Taxonomy" id="4155"/>
    <lineage>
        <taxon>Eukaryota</taxon>
        <taxon>Viridiplantae</taxon>
        <taxon>Streptophyta</taxon>
        <taxon>Embryophyta</taxon>
        <taxon>Tracheophyta</taxon>
        <taxon>Spermatophyta</taxon>
        <taxon>Magnoliopsida</taxon>
        <taxon>eudicotyledons</taxon>
        <taxon>Gunneridae</taxon>
        <taxon>Pentapetalae</taxon>
        <taxon>asterids</taxon>
        <taxon>lamiids</taxon>
        <taxon>Lamiales</taxon>
        <taxon>Phrymaceae</taxon>
        <taxon>Erythranthe</taxon>
    </lineage>
</organism>
<proteinExistence type="predicted"/>
<accession>A0A022QQ77</accession>
<protein>
    <recommendedName>
        <fullName evidence="10">Helicase ATP-binding domain-containing protein</fullName>
    </recommendedName>
</protein>
<dbReference type="Pfam" id="PF13087">
    <property type="entry name" value="AAA_12"/>
    <property type="match status" value="1"/>
</dbReference>
<dbReference type="PANTHER" id="PTHR10887:SF522">
    <property type="entry name" value="P-LOOP CONTAINING NUCLEOSIDE TRIPHOSPHATE HYDROLASES SUPERFAMILY PROTEIN"/>
    <property type="match status" value="1"/>
</dbReference>
<evidence type="ECO:0000256" key="2">
    <source>
        <dbReference type="ARBA" id="ARBA00022801"/>
    </source>
</evidence>
<dbReference type="Pfam" id="PF20073">
    <property type="entry name" value="DUF6469"/>
    <property type="match status" value="1"/>
</dbReference>
<evidence type="ECO:0000256" key="4">
    <source>
        <dbReference type="ARBA" id="ARBA00022840"/>
    </source>
</evidence>
<evidence type="ECO:0008006" key="10">
    <source>
        <dbReference type="Google" id="ProtNLM"/>
    </source>
</evidence>
<feature type="domain" description="DNA2/NAM7 helicase helicase" evidence="5">
    <location>
        <begin position="273"/>
        <end position="628"/>
    </location>
</feature>
<evidence type="ECO:0000256" key="3">
    <source>
        <dbReference type="ARBA" id="ARBA00022806"/>
    </source>
</evidence>
<dbReference type="GO" id="GO:0005524">
    <property type="term" value="F:ATP binding"/>
    <property type="evidence" value="ECO:0007669"/>
    <property type="project" value="UniProtKB-KW"/>
</dbReference>
<evidence type="ECO:0000313" key="8">
    <source>
        <dbReference type="EMBL" id="EYU30857.1"/>
    </source>
</evidence>
<dbReference type="InterPro" id="IPR045529">
    <property type="entry name" value="DUF6469"/>
</dbReference>
<dbReference type="GO" id="GO:0016787">
    <property type="term" value="F:hydrolase activity"/>
    <property type="evidence" value="ECO:0007669"/>
    <property type="project" value="UniProtKB-KW"/>
</dbReference>
<dbReference type="GO" id="GO:0004386">
    <property type="term" value="F:helicase activity"/>
    <property type="evidence" value="ECO:0007669"/>
    <property type="project" value="UniProtKB-KW"/>
</dbReference>
<keyword evidence="2" id="KW-0378">Hydrolase</keyword>
<name>A0A022QQ77_ERYGU</name>
<dbReference type="Gene3D" id="3.40.50.300">
    <property type="entry name" value="P-loop containing nucleotide triphosphate hydrolases"/>
    <property type="match status" value="2"/>
</dbReference>
<evidence type="ECO:0000313" key="9">
    <source>
        <dbReference type="Proteomes" id="UP000030748"/>
    </source>
</evidence>
<evidence type="ECO:0000259" key="7">
    <source>
        <dbReference type="Pfam" id="PF20073"/>
    </source>
</evidence>
<keyword evidence="3" id="KW-0347">Helicase</keyword>
<keyword evidence="1" id="KW-0547">Nucleotide-binding</keyword>
<dbReference type="CDD" id="cd18808">
    <property type="entry name" value="SF1_C_Upf1"/>
    <property type="match status" value="1"/>
</dbReference>
<feature type="domain" description="DNA2/NAM7 helicase-like C-terminal" evidence="6">
    <location>
        <begin position="636"/>
        <end position="834"/>
    </location>
</feature>
<evidence type="ECO:0000259" key="6">
    <source>
        <dbReference type="Pfam" id="PF13087"/>
    </source>
</evidence>
<evidence type="ECO:0000259" key="5">
    <source>
        <dbReference type="Pfam" id="PF13086"/>
    </source>
</evidence>
<dbReference type="InterPro" id="IPR047187">
    <property type="entry name" value="SF1_C_Upf1"/>
</dbReference>
<feature type="domain" description="DUF6469" evidence="7">
    <location>
        <begin position="135"/>
        <end position="224"/>
    </location>
</feature>
<dbReference type="InterPro" id="IPR041679">
    <property type="entry name" value="DNA2/NAM7-like_C"/>
</dbReference>
<keyword evidence="9" id="KW-1185">Reference proteome</keyword>